<proteinExistence type="predicted"/>
<reference evidence="1 2" key="1">
    <citation type="submission" date="2018-06" db="EMBL/GenBank/DDBJ databases">
        <title>Complete Genomes of Monosporascus.</title>
        <authorList>
            <person name="Robinson A.J."/>
            <person name="Natvig D.O."/>
        </authorList>
    </citation>
    <scope>NUCLEOTIDE SEQUENCE [LARGE SCALE GENOMIC DNA]</scope>
    <source>
        <strain evidence="1 2">CBS 609.92</strain>
    </source>
</reference>
<keyword evidence="2" id="KW-1185">Reference proteome</keyword>
<evidence type="ECO:0000313" key="1">
    <source>
        <dbReference type="EMBL" id="RYO82781.1"/>
    </source>
</evidence>
<sequence>MSDKSSDQAPRFSTSSTAAAAAASSAETVPWPGNTFVIRERATGRAIALVDGKLRLKDWDWDYAGDRGTHWVCELKDGWLGFRNPVSGTYIGHDDRGNFRATVSHHQAWEYFCATRHPEGGYLLLKRHGDTLRKMAVDMGGDKFYETTDQGTIWEFLKL</sequence>
<dbReference type="SUPFAM" id="SSF50370">
    <property type="entry name" value="Ricin B-like lectins"/>
    <property type="match status" value="1"/>
</dbReference>
<evidence type="ECO:0008006" key="3">
    <source>
        <dbReference type="Google" id="ProtNLM"/>
    </source>
</evidence>
<evidence type="ECO:0000313" key="2">
    <source>
        <dbReference type="Proteomes" id="UP000294003"/>
    </source>
</evidence>
<gene>
    <name evidence="1" type="ORF">DL762_006445</name>
</gene>
<dbReference type="PANTHER" id="PTHR39697:SF2">
    <property type="entry name" value="CYANOVIRIN-N DOMAIN-CONTAINING PROTEIN"/>
    <property type="match status" value="1"/>
</dbReference>
<dbReference type="Proteomes" id="UP000294003">
    <property type="component" value="Unassembled WGS sequence"/>
</dbReference>
<accession>A0ABY0H214</accession>
<dbReference type="EMBL" id="QJNS01000206">
    <property type="protein sequence ID" value="RYO82781.1"/>
    <property type="molecule type" value="Genomic_DNA"/>
</dbReference>
<organism evidence="1 2">
    <name type="scientific">Monosporascus cannonballus</name>
    <dbReference type="NCBI Taxonomy" id="155416"/>
    <lineage>
        <taxon>Eukaryota</taxon>
        <taxon>Fungi</taxon>
        <taxon>Dikarya</taxon>
        <taxon>Ascomycota</taxon>
        <taxon>Pezizomycotina</taxon>
        <taxon>Sordariomycetes</taxon>
        <taxon>Xylariomycetidae</taxon>
        <taxon>Xylariales</taxon>
        <taxon>Xylariales incertae sedis</taxon>
        <taxon>Monosporascus</taxon>
    </lineage>
</organism>
<dbReference type="InterPro" id="IPR035992">
    <property type="entry name" value="Ricin_B-like_lectins"/>
</dbReference>
<comment type="caution">
    <text evidence="1">The sequence shown here is derived from an EMBL/GenBank/DDBJ whole genome shotgun (WGS) entry which is preliminary data.</text>
</comment>
<name>A0ABY0H214_9PEZI</name>
<dbReference type="PANTHER" id="PTHR39697">
    <property type="entry name" value="RICIN B LECTIN DOMAIN-CONTAINING PROTEIN-RELATED"/>
    <property type="match status" value="1"/>
</dbReference>
<protein>
    <recommendedName>
        <fullName evidence="3">Fascin domain-containing protein</fullName>
    </recommendedName>
</protein>